<evidence type="ECO:0000313" key="8">
    <source>
        <dbReference type="Proteomes" id="UP000194857"/>
    </source>
</evidence>
<feature type="region of interest" description="Disordered" evidence="5">
    <location>
        <begin position="239"/>
        <end position="260"/>
    </location>
</feature>
<evidence type="ECO:0000256" key="5">
    <source>
        <dbReference type="SAM" id="MobiDB-lite"/>
    </source>
</evidence>
<evidence type="ECO:0000256" key="1">
    <source>
        <dbReference type="ARBA" id="ARBA00010923"/>
    </source>
</evidence>
<dbReference type="Proteomes" id="UP000194857">
    <property type="component" value="Unassembled WGS sequence"/>
</dbReference>
<dbReference type="EMBL" id="NFFZ01000013">
    <property type="protein sequence ID" value="OTI58516.1"/>
    <property type="molecule type" value="Genomic_DNA"/>
</dbReference>
<comment type="caution">
    <text evidence="7">The sequence shown here is derived from an EMBL/GenBank/DDBJ whole genome shotgun (WGS) entry which is preliminary data.</text>
</comment>
<feature type="coiled-coil region" evidence="4">
    <location>
        <begin position="160"/>
        <end position="197"/>
    </location>
</feature>
<dbReference type="CDD" id="cd17252">
    <property type="entry name" value="RMtype1_S_EcoKI-TRD1-CR1_like"/>
    <property type="match status" value="1"/>
</dbReference>
<dbReference type="Gene3D" id="3.90.220.20">
    <property type="entry name" value="DNA methylase specificity domains"/>
    <property type="match status" value="2"/>
</dbReference>
<dbReference type="InterPro" id="IPR000055">
    <property type="entry name" value="Restrct_endonuc_typeI_TRD"/>
</dbReference>
<organism evidence="7 8">
    <name type="scientific">Pseudomonas aeruginosa</name>
    <dbReference type="NCBI Taxonomy" id="287"/>
    <lineage>
        <taxon>Bacteria</taxon>
        <taxon>Pseudomonadati</taxon>
        <taxon>Pseudomonadota</taxon>
        <taxon>Gammaproteobacteria</taxon>
        <taxon>Pseudomonadales</taxon>
        <taxon>Pseudomonadaceae</taxon>
        <taxon>Pseudomonas</taxon>
    </lineage>
</organism>
<evidence type="ECO:0000256" key="3">
    <source>
        <dbReference type="ARBA" id="ARBA00023125"/>
    </source>
</evidence>
<proteinExistence type="inferred from homology"/>
<dbReference type="InterPro" id="IPR051212">
    <property type="entry name" value="Type-I_RE_S_subunit"/>
</dbReference>
<dbReference type="SUPFAM" id="SSF116734">
    <property type="entry name" value="DNA methylase specificity domain"/>
    <property type="match status" value="2"/>
</dbReference>
<dbReference type="AlphaFoldDB" id="A0A241XLS0"/>
<dbReference type="PANTHER" id="PTHR43140">
    <property type="entry name" value="TYPE-1 RESTRICTION ENZYME ECOKI SPECIFICITY PROTEIN"/>
    <property type="match status" value="1"/>
</dbReference>
<reference evidence="7 8" key="1">
    <citation type="submission" date="2017-05" db="EMBL/GenBank/DDBJ databases">
        <authorList>
            <person name="Song R."/>
            <person name="Chenine A.L."/>
            <person name="Ruprecht R.M."/>
        </authorList>
    </citation>
    <scope>NUCLEOTIDE SEQUENCE [LARGE SCALE GENOMIC DNA]</scope>
    <source>
        <strain evidence="7 8">S567_C10_BS</strain>
    </source>
</reference>
<keyword evidence="3" id="KW-0238">DNA-binding</keyword>
<protein>
    <recommendedName>
        <fullName evidence="6">Type I restriction modification DNA specificity domain-containing protein</fullName>
    </recommendedName>
</protein>
<dbReference type="InterPro" id="IPR044946">
    <property type="entry name" value="Restrct_endonuc_typeI_TRD_sf"/>
</dbReference>
<dbReference type="Pfam" id="PF01420">
    <property type="entry name" value="Methylase_S"/>
    <property type="match status" value="1"/>
</dbReference>
<feature type="compositionally biased region" description="Basic and acidic residues" evidence="5">
    <location>
        <begin position="244"/>
        <end position="253"/>
    </location>
</feature>
<evidence type="ECO:0000259" key="6">
    <source>
        <dbReference type="Pfam" id="PF01420"/>
    </source>
</evidence>
<accession>A0A241XLS0</accession>
<evidence type="ECO:0000256" key="4">
    <source>
        <dbReference type="SAM" id="Coils"/>
    </source>
</evidence>
<comment type="similarity">
    <text evidence="1">Belongs to the type-I restriction system S methylase family.</text>
</comment>
<gene>
    <name evidence="7" type="ORF">CAZ10_23090</name>
</gene>
<dbReference type="GO" id="GO:0009307">
    <property type="term" value="P:DNA restriction-modification system"/>
    <property type="evidence" value="ECO:0007669"/>
    <property type="project" value="UniProtKB-KW"/>
</dbReference>
<name>A0A241XLS0_PSEAI</name>
<feature type="domain" description="Type I restriction modification DNA specificity" evidence="6">
    <location>
        <begin position="2"/>
        <end position="168"/>
    </location>
</feature>
<evidence type="ECO:0000313" key="7">
    <source>
        <dbReference type="EMBL" id="OTI58516.1"/>
    </source>
</evidence>
<dbReference type="CDD" id="cd17253">
    <property type="entry name" value="RMtype1_S_Eco933I-TRD2-CR2_like"/>
    <property type="match status" value="1"/>
</dbReference>
<keyword evidence="4" id="KW-0175">Coiled coil</keyword>
<keyword evidence="2" id="KW-0680">Restriction system</keyword>
<dbReference type="PANTHER" id="PTHR43140:SF1">
    <property type="entry name" value="TYPE I RESTRICTION ENZYME ECOKI SPECIFICITY SUBUNIT"/>
    <property type="match status" value="1"/>
</dbReference>
<sequence>MKVALDDVCQIIRGITFPTTEKRFQPGTGLIACLRTANVQATVDWDDLWFVPRQYIKNDEQLVSLDDILISTANSYELVGKVSRVTHTKFASTLGAFISLLRAYKGVDAGFLYYQMSSESVQRSIREMSSTTTNISNVSGAKLKTLGLSLAPSAEQTRIVAKLEELLSNLDAGVTELKAAQKKLAQYRQSLLKEAVEGALTAEWRARHTPTETAAQLLERILTERRARWEAKQLAKFAGQGKTPPKDWQKKYPEPVQPDTTDLPDLPEGWIWASLDMLGEIASGVAKGTKRDAAVEVHEVPYLRVANVQRGFLDLSEVKKILATQRDIAELTLQAGDVLFNEGGDRDKLGRGWVWRNEVENCIHQNHVFRMRPFLPEVLPELISHHGNTFGKAWFQSAGKQTTNLASINMTMLRRFPVPLGPADEQHELLCQLDVLIEQLDRQEKAVELGLKQSAAQRQNILRAAFAGQLVPQDPNDEPASVLMERIHAERAERDRQPKVRKTKQQKEITAVVSKLIDVLAEEGDWIPAQEAFRRCGVADGALTERIEELYAELRKLDKAGRLAVEAVIDAQGRKLHDKLKLLAG</sequence>
<evidence type="ECO:0000256" key="2">
    <source>
        <dbReference type="ARBA" id="ARBA00022747"/>
    </source>
</evidence>
<dbReference type="GO" id="GO:0003677">
    <property type="term" value="F:DNA binding"/>
    <property type="evidence" value="ECO:0007669"/>
    <property type="project" value="UniProtKB-KW"/>
</dbReference>